<reference evidence="6 7" key="1">
    <citation type="submission" date="2021-03" db="EMBL/GenBank/DDBJ databases">
        <title>Sequencing the genomes of 1000 actinobacteria strains.</title>
        <authorList>
            <person name="Klenk H.-P."/>
        </authorList>
    </citation>
    <scope>NUCLEOTIDE SEQUENCE [LARGE SCALE GENOMIC DNA]</scope>
    <source>
        <strain evidence="6 7">DSM 15797</strain>
    </source>
</reference>
<dbReference type="InterPro" id="IPR006336">
    <property type="entry name" value="GCS2"/>
</dbReference>
<dbReference type="InterPro" id="IPR050141">
    <property type="entry name" value="GCL_type2/YbdK_subfam"/>
</dbReference>
<evidence type="ECO:0000256" key="2">
    <source>
        <dbReference type="ARBA" id="ARBA00022741"/>
    </source>
</evidence>
<dbReference type="HAMAP" id="MF_01609">
    <property type="entry name" value="Glu_cys_ligase_2"/>
    <property type="match status" value="1"/>
</dbReference>
<dbReference type="PANTHER" id="PTHR36510">
    <property type="entry name" value="GLUTAMATE--CYSTEINE LIGASE 2-RELATED"/>
    <property type="match status" value="1"/>
</dbReference>
<dbReference type="Gene3D" id="3.30.590.20">
    <property type="match status" value="1"/>
</dbReference>
<dbReference type="SUPFAM" id="SSF55931">
    <property type="entry name" value="Glutamine synthetase/guanido kinase"/>
    <property type="match status" value="1"/>
</dbReference>
<dbReference type="EC" id="6.3.2.2" evidence="5"/>
<dbReference type="InterPro" id="IPR011793">
    <property type="entry name" value="YbdK"/>
</dbReference>
<dbReference type="RefSeq" id="WP_209997218.1">
    <property type="nucleotide sequence ID" value="NZ_BAAAJY010000002.1"/>
</dbReference>
<dbReference type="NCBIfam" id="TIGR02050">
    <property type="entry name" value="gshA_cyan_rel"/>
    <property type="match status" value="1"/>
</dbReference>
<gene>
    <name evidence="6" type="ORF">JOF47_001812</name>
</gene>
<keyword evidence="2 5" id="KW-0547">Nucleotide-binding</keyword>
<comment type="function">
    <text evidence="5">ATP-dependent carboxylate-amine ligase which exhibits weak glutamate--cysteine ligase activity.</text>
</comment>
<dbReference type="Proteomes" id="UP001296993">
    <property type="component" value="Unassembled WGS sequence"/>
</dbReference>
<accession>A0ABS4XCV9</accession>
<keyword evidence="3 5" id="KW-0067">ATP-binding</keyword>
<comment type="similarity">
    <text evidence="5">Belongs to the glutamate--cysteine ligase type 2 family. YbdK subfamily.</text>
</comment>
<comment type="catalytic activity">
    <reaction evidence="4 5">
        <text>L-cysteine + L-glutamate + ATP = gamma-L-glutamyl-L-cysteine + ADP + phosphate + H(+)</text>
        <dbReference type="Rhea" id="RHEA:13285"/>
        <dbReference type="ChEBI" id="CHEBI:15378"/>
        <dbReference type="ChEBI" id="CHEBI:29985"/>
        <dbReference type="ChEBI" id="CHEBI:30616"/>
        <dbReference type="ChEBI" id="CHEBI:35235"/>
        <dbReference type="ChEBI" id="CHEBI:43474"/>
        <dbReference type="ChEBI" id="CHEBI:58173"/>
        <dbReference type="ChEBI" id="CHEBI:456216"/>
        <dbReference type="EC" id="6.3.2.2"/>
    </reaction>
</comment>
<proteinExistence type="inferred from homology"/>
<dbReference type="Pfam" id="PF04107">
    <property type="entry name" value="GCS2"/>
    <property type="match status" value="1"/>
</dbReference>
<dbReference type="PANTHER" id="PTHR36510:SF1">
    <property type="entry name" value="GLUTAMATE--CYSTEINE LIGASE 2-RELATED"/>
    <property type="match status" value="1"/>
</dbReference>
<name>A0ABS4XCV9_9MICC</name>
<evidence type="ECO:0000256" key="3">
    <source>
        <dbReference type="ARBA" id="ARBA00022840"/>
    </source>
</evidence>
<sequence>MRTFGIKEEFFIVEPLSGLPCAPPASARAELLALTAGGTGTRDEFLVCQLESNSPICTERVEALAAAQTYRHALARAAKDLGYQAVALGTPPRISDAPAVVSSGDRYRAISSLYGGLGSEHYISGLHVHVNVDDTEAGVIALNGLRRWLPALTACGSNSPYWRGTDSGFASWRNIHYRRWALHGIPPYFADMQDYEERMKLVLGADVVLDSGHVRWGARLSTMYPTLEVRVADAQLGASNSILLALVVRSLVDTSLNGAPPRFQPMPEALDLAQWQAAKFGLRGNNFDPFDGTKTSASRMLHSLMEHISDALERNGDYEYVAAGLARILERGTGAETQRRHFRKGGFSEVLENAAAAIAT</sequence>
<evidence type="ECO:0000256" key="4">
    <source>
        <dbReference type="ARBA" id="ARBA00048819"/>
    </source>
</evidence>
<dbReference type="EMBL" id="JAGIOF010000001">
    <property type="protein sequence ID" value="MBP2386301.1"/>
    <property type="molecule type" value="Genomic_DNA"/>
</dbReference>
<dbReference type="GO" id="GO:0016874">
    <property type="term" value="F:ligase activity"/>
    <property type="evidence" value="ECO:0007669"/>
    <property type="project" value="UniProtKB-KW"/>
</dbReference>
<evidence type="ECO:0000256" key="1">
    <source>
        <dbReference type="ARBA" id="ARBA00022598"/>
    </source>
</evidence>
<keyword evidence="7" id="KW-1185">Reference proteome</keyword>
<evidence type="ECO:0000313" key="6">
    <source>
        <dbReference type="EMBL" id="MBP2386301.1"/>
    </source>
</evidence>
<keyword evidence="1 5" id="KW-0436">Ligase</keyword>
<evidence type="ECO:0000256" key="5">
    <source>
        <dbReference type="HAMAP-Rule" id="MF_01609"/>
    </source>
</evidence>
<comment type="caution">
    <text evidence="6">The sequence shown here is derived from an EMBL/GenBank/DDBJ whole genome shotgun (WGS) entry which is preliminary data.</text>
</comment>
<evidence type="ECO:0000313" key="7">
    <source>
        <dbReference type="Proteomes" id="UP001296993"/>
    </source>
</evidence>
<organism evidence="6 7">
    <name type="scientific">Paeniglutamicibacter kerguelensis</name>
    <dbReference type="NCBI Taxonomy" id="254788"/>
    <lineage>
        <taxon>Bacteria</taxon>
        <taxon>Bacillati</taxon>
        <taxon>Actinomycetota</taxon>
        <taxon>Actinomycetes</taxon>
        <taxon>Micrococcales</taxon>
        <taxon>Micrococcaceae</taxon>
        <taxon>Paeniglutamicibacter</taxon>
    </lineage>
</organism>
<dbReference type="InterPro" id="IPR014746">
    <property type="entry name" value="Gln_synth/guanido_kin_cat_dom"/>
</dbReference>
<protein>
    <recommendedName>
        <fullName evidence="5">Putative glutamate--cysteine ligase 2</fullName>
        <ecNumber evidence="5">6.3.2.2</ecNumber>
    </recommendedName>
    <alternativeName>
        <fullName evidence="5">Gamma-glutamylcysteine synthetase 2</fullName>
        <shortName evidence="5">GCS 2</shortName>
        <shortName evidence="5">Gamma-GCS 2</shortName>
    </alternativeName>
</protein>